<gene>
    <name evidence="1" type="ORF">LOD99_9174</name>
</gene>
<accession>A0AAV7JDH5</accession>
<sequence length="130" mass="15192">MQRKSTGEMSNNQLYKFPSPRENLEFVLRQWGITIEEERILYGYYGVHFSYPYQGKEKYQNDTKDTFVVGCNDINTLLRRFSGKIYGDNLQQLKTKLGLVMDEIFSKLVLSFRNENSADKECTSLGYQSS</sequence>
<name>A0AAV7JDH5_9METZ</name>
<reference evidence="1 2" key="1">
    <citation type="journal article" date="2023" name="BMC Biol.">
        <title>The compact genome of the sponge Oopsacas minuta (Hexactinellida) is lacking key metazoan core genes.</title>
        <authorList>
            <person name="Santini S."/>
            <person name="Schenkelaars Q."/>
            <person name="Jourda C."/>
            <person name="Duchesne M."/>
            <person name="Belahbib H."/>
            <person name="Rocher C."/>
            <person name="Selva M."/>
            <person name="Riesgo A."/>
            <person name="Vervoort M."/>
            <person name="Leys S.P."/>
            <person name="Kodjabachian L."/>
            <person name="Le Bivic A."/>
            <person name="Borchiellini C."/>
            <person name="Claverie J.M."/>
            <person name="Renard E."/>
        </authorList>
    </citation>
    <scope>NUCLEOTIDE SEQUENCE [LARGE SCALE GENOMIC DNA]</scope>
    <source>
        <strain evidence="1">SPO-2</strain>
    </source>
</reference>
<organism evidence="1 2">
    <name type="scientific">Oopsacas minuta</name>
    <dbReference type="NCBI Taxonomy" id="111878"/>
    <lineage>
        <taxon>Eukaryota</taxon>
        <taxon>Metazoa</taxon>
        <taxon>Porifera</taxon>
        <taxon>Hexactinellida</taxon>
        <taxon>Hexasterophora</taxon>
        <taxon>Lyssacinosida</taxon>
        <taxon>Leucopsacidae</taxon>
        <taxon>Oopsacas</taxon>
    </lineage>
</organism>
<protein>
    <submittedName>
        <fullName evidence="1">Uncharacterized protein</fullName>
    </submittedName>
</protein>
<comment type="caution">
    <text evidence="1">The sequence shown here is derived from an EMBL/GenBank/DDBJ whole genome shotgun (WGS) entry which is preliminary data.</text>
</comment>
<evidence type="ECO:0000313" key="1">
    <source>
        <dbReference type="EMBL" id="KAI6646845.1"/>
    </source>
</evidence>
<dbReference type="AlphaFoldDB" id="A0AAV7JDH5"/>
<dbReference type="EMBL" id="JAKMXF010000352">
    <property type="protein sequence ID" value="KAI6646845.1"/>
    <property type="molecule type" value="Genomic_DNA"/>
</dbReference>
<evidence type="ECO:0000313" key="2">
    <source>
        <dbReference type="Proteomes" id="UP001165289"/>
    </source>
</evidence>
<dbReference type="Proteomes" id="UP001165289">
    <property type="component" value="Unassembled WGS sequence"/>
</dbReference>
<keyword evidence="2" id="KW-1185">Reference proteome</keyword>
<proteinExistence type="predicted"/>